<evidence type="ECO:0000256" key="6">
    <source>
        <dbReference type="ARBA" id="ARBA00022837"/>
    </source>
</evidence>
<dbReference type="AlphaFoldDB" id="A0A6L2K4D3"/>
<dbReference type="InterPro" id="IPR045032">
    <property type="entry name" value="PEL"/>
</dbReference>
<keyword evidence="5" id="KW-0732">Signal</keyword>
<dbReference type="InterPro" id="IPR016040">
    <property type="entry name" value="NAD(P)-bd_dom"/>
</dbReference>
<comment type="cofactor">
    <cofactor evidence="8">
        <name>Ca(2+)</name>
        <dbReference type="ChEBI" id="CHEBI:29108"/>
    </cofactor>
    <text evidence="8">Binds 1 Ca(2+) ion. Required for its activity.</text>
</comment>
<evidence type="ECO:0000256" key="3">
    <source>
        <dbReference type="ARBA" id="ARBA00012272"/>
    </source>
</evidence>
<keyword evidence="4 8" id="KW-0479">Metal-binding</keyword>
<dbReference type="SMART" id="SM00656">
    <property type="entry name" value="Amb_all"/>
    <property type="match status" value="2"/>
</dbReference>
<evidence type="ECO:0000256" key="5">
    <source>
        <dbReference type="ARBA" id="ARBA00022729"/>
    </source>
</evidence>
<comment type="similarity">
    <text evidence="8">Belongs to the polysaccharide lyase 1 family.</text>
</comment>
<dbReference type="Gene3D" id="3.40.50.720">
    <property type="entry name" value="NAD(P)-binding Rossmann-like Domain"/>
    <property type="match status" value="2"/>
</dbReference>
<dbReference type="CDD" id="cd05230">
    <property type="entry name" value="UGD_SDR_e"/>
    <property type="match status" value="1"/>
</dbReference>
<dbReference type="InterPro" id="IPR006626">
    <property type="entry name" value="PbH1"/>
</dbReference>
<dbReference type="Gene3D" id="2.160.20.10">
    <property type="entry name" value="Single-stranded right-handed beta-helix, Pectin lyase-like"/>
    <property type="match status" value="2"/>
</dbReference>
<keyword evidence="6 8" id="KW-0106">Calcium</keyword>
<reference evidence="11" key="1">
    <citation type="journal article" date="2019" name="Sci. Rep.">
        <title>Draft genome of Tanacetum cinerariifolium, the natural source of mosquito coil.</title>
        <authorList>
            <person name="Yamashiro T."/>
            <person name="Shiraishi A."/>
            <person name="Satake H."/>
            <person name="Nakayama K."/>
        </authorList>
    </citation>
    <scope>NUCLEOTIDE SEQUENCE</scope>
</reference>
<dbReference type="InterPro" id="IPR036291">
    <property type="entry name" value="NAD(P)-bd_dom_sf"/>
</dbReference>
<feature type="domain" description="Pectate lyase" evidence="10">
    <location>
        <begin position="333"/>
        <end position="546"/>
    </location>
</feature>
<dbReference type="EMBL" id="BKCJ010001728">
    <property type="protein sequence ID" value="GEU43577.1"/>
    <property type="molecule type" value="Genomic_DNA"/>
</dbReference>
<dbReference type="Pfam" id="PF00544">
    <property type="entry name" value="Pectate_lyase_4"/>
    <property type="match status" value="2"/>
</dbReference>
<gene>
    <name evidence="11" type="ORF">Tci_015555</name>
</gene>
<dbReference type="InterPro" id="IPR002022">
    <property type="entry name" value="Pec_lyase"/>
</dbReference>
<keyword evidence="7 8" id="KW-0456">Lyase</keyword>
<comment type="pathway">
    <text evidence="2 8">Glycan metabolism; pectin degradation; 2-dehydro-3-deoxy-D-gluconate from pectin: step 2/5.</text>
</comment>
<proteinExistence type="inferred from homology"/>
<dbReference type="GO" id="GO:0046872">
    <property type="term" value="F:metal ion binding"/>
    <property type="evidence" value="ECO:0007669"/>
    <property type="project" value="UniProtKB-KW"/>
</dbReference>
<accession>A0A6L2K4D3</accession>
<dbReference type="SUPFAM" id="SSF51126">
    <property type="entry name" value="Pectin lyase-like"/>
    <property type="match status" value="2"/>
</dbReference>
<dbReference type="GO" id="GO:0030570">
    <property type="term" value="F:pectate lyase activity"/>
    <property type="evidence" value="ECO:0007669"/>
    <property type="project" value="UniProtKB-EC"/>
</dbReference>
<dbReference type="FunFam" id="3.40.50.720:FF:000044">
    <property type="entry name" value="UDP-glucuronic acid decarboxylase 1"/>
    <property type="match status" value="1"/>
</dbReference>
<dbReference type="Pfam" id="PF16363">
    <property type="entry name" value="GDP_Man_Dehyd"/>
    <property type="match status" value="1"/>
</dbReference>
<evidence type="ECO:0000256" key="4">
    <source>
        <dbReference type="ARBA" id="ARBA00022723"/>
    </source>
</evidence>
<dbReference type="EC" id="4.2.2.2" evidence="3 8"/>
<dbReference type="PANTHER" id="PTHR31683:SF113">
    <property type="entry name" value="PECTATE LYASE"/>
    <property type="match status" value="1"/>
</dbReference>
<evidence type="ECO:0000256" key="9">
    <source>
        <dbReference type="SAM" id="MobiDB-lite"/>
    </source>
</evidence>
<dbReference type="GO" id="GO:0045490">
    <property type="term" value="P:pectin catabolic process"/>
    <property type="evidence" value="ECO:0007669"/>
    <property type="project" value="UniProtKB-UniPathway"/>
</dbReference>
<feature type="region of interest" description="Disordered" evidence="9">
    <location>
        <begin position="1"/>
        <end position="39"/>
    </location>
</feature>
<evidence type="ECO:0000256" key="1">
    <source>
        <dbReference type="ARBA" id="ARBA00000695"/>
    </source>
</evidence>
<dbReference type="InterPro" id="IPR012334">
    <property type="entry name" value="Pectin_lyas_fold"/>
</dbReference>
<comment type="caution">
    <text evidence="11">The sequence shown here is derived from an EMBL/GenBank/DDBJ whole genome shotgun (WGS) entry which is preliminary data.</text>
</comment>
<organism evidence="11">
    <name type="scientific">Tanacetum cinerariifolium</name>
    <name type="common">Dalmatian daisy</name>
    <name type="synonym">Chrysanthemum cinerariifolium</name>
    <dbReference type="NCBI Taxonomy" id="118510"/>
    <lineage>
        <taxon>Eukaryota</taxon>
        <taxon>Viridiplantae</taxon>
        <taxon>Streptophyta</taxon>
        <taxon>Embryophyta</taxon>
        <taxon>Tracheophyta</taxon>
        <taxon>Spermatophyta</taxon>
        <taxon>Magnoliopsida</taxon>
        <taxon>eudicotyledons</taxon>
        <taxon>Gunneridae</taxon>
        <taxon>Pentapetalae</taxon>
        <taxon>asterids</taxon>
        <taxon>campanulids</taxon>
        <taxon>Asterales</taxon>
        <taxon>Asteraceae</taxon>
        <taxon>Asteroideae</taxon>
        <taxon>Anthemideae</taxon>
        <taxon>Anthemidinae</taxon>
        <taxon>Tanacetum</taxon>
    </lineage>
</organism>
<dbReference type="Pfam" id="PF01370">
    <property type="entry name" value="Epimerase"/>
    <property type="match status" value="1"/>
</dbReference>
<dbReference type="SUPFAM" id="SSF51735">
    <property type="entry name" value="NAD(P)-binding Rossmann-fold domains"/>
    <property type="match status" value="1"/>
</dbReference>
<sequence length="1234" mass="138486">MGNTNEPPVVKADPKDWFKKPKSPPTPDPEWNEGKTVDNKPTQKWLSDLAKAKTYSKTFNDLMSTPIDFSAFVMNRLQISDLIQDYLVDLAYKLLKGTCKSYVELEYNMEECYKAMTDQLDWNNPQEYLQGGSTNRTYTTSLIETKAVKTLFNLKGEDIVHLAAALRMSTRRIVIQKRVEDPQLGVKSYQKKLNISKLRTRNPDRRPQLVQDKSSFIATCSYSTDICKDIMKAQALKKASPKVEGFYLKSSQSCRSVKRDSATRANEKASLKVVGFDLKSAHCRAGPNYNNYGPTTSDQGNKMTAVPYGHVDSSLKALAGQAEGFGRHAVGGLHGDIFSVTSLADDGPGSLRDACRKKEPLWIVFEVSGTIELASYLNVSSYKTIDGRGQRIKLTGKGLRLKECEHVIICNLEFAGGRGHDVDGIQIKPNSKHIWIDRCSLQDYDDGLIDITRQSTDITISRCHFLNHDKTMLIGADPSHHGDRCMRVTIHHCFFDGTRQRHPRVRFAKVHLYNNYTRNWGIYAVCASVESQIYSQCNIYEAGQKKVAFKYLTEKAGDKEEACSGCIISEGDLFMTGTQPGLLEPTAASSLFHPHQHYERWTVEPASKELKDIIQHCTGWQDVPRPPGMAVVSVVPYSHVDSALRALAGQAEGFGRHAVGGLHGEIFHVTSLLDDGPGSLRAACRKKEPLWIVFEVSGSIELASYLNVSSYKTIDGRGQRIKLTGKGLRLKECEHVIVCNLEFEGGRGSDVDAIQIKPNSKHIWIDRCSLQDYDDGLIDISRESTNITISRCHFSNHDKTILIGADPSNHGDRCMCVTIHHCFFDGTRQRHPRVRFAKVHLYNNYTRNWGIYAVCASVESQIYSQCNIYEAGQKKVAFKYLAEKAGDRDEACSGCIISEGDLFMTGALFFIYQPTLSVIYSNAYTNHNINNHEEVQSMRVISFAQRRPVRIPIGISRKRMRVVVTGGSGFVGSHLVDKLMERGDEVIVIDNFFTEYFVILDSIDHKTNVMGTLNMLGLAKRVGARFLLTSTSEVYGDPLEHPQKETYWGHVNPIGVRSCYDEGKRTAETLTMDYHRGAGVEVRIARIFNTYGPRMCLDDGRVVSNFVSQAIRKQPMTVYGDGKQTRSFQYVSDLVDGLMALMEGEHIGPFNLGNPGEFTMLELAQVVKETIDSSATIEFRENTADDPQKRKPDISKAKQLLNWEPKVPLREGLPRMASDFRNRILNEDEGKGNQ</sequence>
<name>A0A6L2K4D3_TANCI</name>
<evidence type="ECO:0000313" key="11">
    <source>
        <dbReference type="EMBL" id="GEU43577.1"/>
    </source>
</evidence>
<dbReference type="SMART" id="SM00710">
    <property type="entry name" value="PbH1"/>
    <property type="match status" value="6"/>
</dbReference>
<protein>
    <recommendedName>
        <fullName evidence="3 8">Pectate lyase</fullName>
        <ecNumber evidence="3 8">4.2.2.2</ecNumber>
    </recommendedName>
</protein>
<feature type="domain" description="Pectate lyase" evidence="10">
    <location>
        <begin position="677"/>
        <end position="875"/>
    </location>
</feature>
<dbReference type="InterPro" id="IPR001509">
    <property type="entry name" value="Epimerase_deHydtase"/>
</dbReference>
<dbReference type="InterPro" id="IPR018082">
    <property type="entry name" value="AmbAllergen"/>
</dbReference>
<comment type="catalytic activity">
    <reaction evidence="1 8">
        <text>Eliminative cleavage of (1-&gt;4)-alpha-D-galacturonan to give oligosaccharides with 4-deoxy-alpha-D-galact-4-enuronosyl groups at their non-reducing ends.</text>
        <dbReference type="EC" id="4.2.2.2"/>
    </reaction>
</comment>
<dbReference type="PANTHER" id="PTHR31683">
    <property type="entry name" value="PECTATE LYASE 18-RELATED"/>
    <property type="match status" value="1"/>
</dbReference>
<evidence type="ECO:0000256" key="7">
    <source>
        <dbReference type="ARBA" id="ARBA00023239"/>
    </source>
</evidence>
<evidence type="ECO:0000256" key="2">
    <source>
        <dbReference type="ARBA" id="ARBA00005220"/>
    </source>
</evidence>
<evidence type="ECO:0000259" key="10">
    <source>
        <dbReference type="SMART" id="SM00656"/>
    </source>
</evidence>
<dbReference type="PRINTS" id="PR00807">
    <property type="entry name" value="AMBALLERGEN"/>
</dbReference>
<dbReference type="InterPro" id="IPR011050">
    <property type="entry name" value="Pectin_lyase_fold/virulence"/>
</dbReference>
<dbReference type="UniPathway" id="UPA00545">
    <property type="reaction ID" value="UER00824"/>
</dbReference>
<evidence type="ECO:0000256" key="8">
    <source>
        <dbReference type="RuleBase" id="RU361123"/>
    </source>
</evidence>